<keyword evidence="3" id="KW-1185">Reference proteome</keyword>
<evidence type="ECO:0000313" key="3">
    <source>
        <dbReference type="Proteomes" id="UP000324222"/>
    </source>
</evidence>
<feature type="region of interest" description="Disordered" evidence="1">
    <location>
        <begin position="1"/>
        <end position="22"/>
    </location>
</feature>
<evidence type="ECO:0000313" key="2">
    <source>
        <dbReference type="EMBL" id="MPC90347.1"/>
    </source>
</evidence>
<organism evidence="2 3">
    <name type="scientific">Portunus trituberculatus</name>
    <name type="common">Swimming crab</name>
    <name type="synonym">Neptunus trituberculatus</name>
    <dbReference type="NCBI Taxonomy" id="210409"/>
    <lineage>
        <taxon>Eukaryota</taxon>
        <taxon>Metazoa</taxon>
        <taxon>Ecdysozoa</taxon>
        <taxon>Arthropoda</taxon>
        <taxon>Crustacea</taxon>
        <taxon>Multicrustacea</taxon>
        <taxon>Malacostraca</taxon>
        <taxon>Eumalacostraca</taxon>
        <taxon>Eucarida</taxon>
        <taxon>Decapoda</taxon>
        <taxon>Pleocyemata</taxon>
        <taxon>Brachyura</taxon>
        <taxon>Eubrachyura</taxon>
        <taxon>Portunoidea</taxon>
        <taxon>Portunidae</taxon>
        <taxon>Portuninae</taxon>
        <taxon>Portunus</taxon>
    </lineage>
</organism>
<proteinExistence type="predicted"/>
<feature type="compositionally biased region" description="Basic and acidic residues" evidence="1">
    <location>
        <begin position="8"/>
        <end position="22"/>
    </location>
</feature>
<accession>A0A5B7JA61</accession>
<dbReference type="EMBL" id="VSRR010084052">
    <property type="protein sequence ID" value="MPC90347.1"/>
    <property type="molecule type" value="Genomic_DNA"/>
</dbReference>
<dbReference type="AlphaFoldDB" id="A0A5B7JA61"/>
<sequence>MAPLSTGKRGDNEDMEALIRDG</sequence>
<dbReference type="Proteomes" id="UP000324222">
    <property type="component" value="Unassembled WGS sequence"/>
</dbReference>
<evidence type="ECO:0000256" key="1">
    <source>
        <dbReference type="SAM" id="MobiDB-lite"/>
    </source>
</evidence>
<comment type="caution">
    <text evidence="2">The sequence shown here is derived from an EMBL/GenBank/DDBJ whole genome shotgun (WGS) entry which is preliminary data.</text>
</comment>
<reference evidence="2 3" key="1">
    <citation type="submission" date="2019-05" db="EMBL/GenBank/DDBJ databases">
        <title>Another draft genome of Portunus trituberculatus and its Hox gene families provides insights of decapod evolution.</title>
        <authorList>
            <person name="Jeong J.-H."/>
            <person name="Song I."/>
            <person name="Kim S."/>
            <person name="Choi T."/>
            <person name="Kim D."/>
            <person name="Ryu S."/>
            <person name="Kim W."/>
        </authorList>
    </citation>
    <scope>NUCLEOTIDE SEQUENCE [LARGE SCALE GENOMIC DNA]</scope>
    <source>
        <tissue evidence="2">Muscle</tissue>
    </source>
</reference>
<gene>
    <name evidence="2" type="ORF">E2C01_085327</name>
</gene>
<protein>
    <submittedName>
        <fullName evidence="2">Uncharacterized protein</fullName>
    </submittedName>
</protein>
<name>A0A5B7JA61_PORTR</name>